<evidence type="ECO:0000313" key="16">
    <source>
        <dbReference type="Proteomes" id="UP001606134"/>
    </source>
</evidence>
<gene>
    <name evidence="15" type="ORF">ACG04R_01565</name>
</gene>
<dbReference type="InterPro" id="IPR039426">
    <property type="entry name" value="TonB-dep_rcpt-like"/>
</dbReference>
<dbReference type="InterPro" id="IPR037066">
    <property type="entry name" value="Plug_dom_sf"/>
</dbReference>
<evidence type="ECO:0000256" key="1">
    <source>
        <dbReference type="ARBA" id="ARBA00004571"/>
    </source>
</evidence>
<feature type="domain" description="TonB-dependent receptor-like beta-barrel" evidence="13">
    <location>
        <begin position="360"/>
        <end position="818"/>
    </location>
</feature>
<organism evidence="15 16">
    <name type="scientific">Pelomonas candidula</name>
    <dbReference type="NCBI Taxonomy" id="3299025"/>
    <lineage>
        <taxon>Bacteria</taxon>
        <taxon>Pseudomonadati</taxon>
        <taxon>Pseudomonadota</taxon>
        <taxon>Betaproteobacteria</taxon>
        <taxon>Burkholderiales</taxon>
        <taxon>Sphaerotilaceae</taxon>
        <taxon>Roseateles</taxon>
    </lineage>
</organism>
<evidence type="ECO:0000256" key="10">
    <source>
        <dbReference type="PROSITE-ProRule" id="PRU01360"/>
    </source>
</evidence>
<dbReference type="InterPro" id="IPR000531">
    <property type="entry name" value="Beta-barrel_TonB"/>
</dbReference>
<protein>
    <submittedName>
        <fullName evidence="15">TonB-dependent receptor</fullName>
    </submittedName>
</protein>
<keyword evidence="7 10" id="KW-0472">Membrane</keyword>
<keyword evidence="12" id="KW-0732">Signal</keyword>
<evidence type="ECO:0000256" key="4">
    <source>
        <dbReference type="ARBA" id="ARBA00022452"/>
    </source>
</evidence>
<name>A0ABW7H669_9BURK</name>
<reference evidence="15 16" key="1">
    <citation type="submission" date="2024-08" db="EMBL/GenBank/DDBJ databases">
        <authorList>
            <person name="Lu H."/>
        </authorList>
    </citation>
    <scope>NUCLEOTIDE SEQUENCE [LARGE SCALE GENOMIC DNA]</scope>
    <source>
        <strain evidence="15 16">BYS78W</strain>
    </source>
</reference>
<evidence type="ECO:0000256" key="9">
    <source>
        <dbReference type="ARBA" id="ARBA00023237"/>
    </source>
</evidence>
<evidence type="ECO:0000259" key="14">
    <source>
        <dbReference type="Pfam" id="PF07715"/>
    </source>
</evidence>
<evidence type="ECO:0000256" key="8">
    <source>
        <dbReference type="ARBA" id="ARBA00023170"/>
    </source>
</evidence>
<dbReference type="InterPro" id="IPR036942">
    <property type="entry name" value="Beta-barrel_TonB_sf"/>
</dbReference>
<proteinExistence type="inferred from homology"/>
<dbReference type="Proteomes" id="UP001606134">
    <property type="component" value="Unassembled WGS sequence"/>
</dbReference>
<comment type="subcellular location">
    <subcellularLocation>
        <location evidence="1 10">Cell outer membrane</location>
        <topology evidence="1 10">Multi-pass membrane protein</topology>
    </subcellularLocation>
</comment>
<dbReference type="Gene3D" id="2.40.170.20">
    <property type="entry name" value="TonB-dependent receptor, beta-barrel domain"/>
    <property type="match status" value="1"/>
</dbReference>
<dbReference type="EMBL" id="JBIGIC010000001">
    <property type="protein sequence ID" value="MFG6485337.1"/>
    <property type="molecule type" value="Genomic_DNA"/>
</dbReference>
<dbReference type="Pfam" id="PF00593">
    <property type="entry name" value="TonB_dep_Rec_b-barrel"/>
    <property type="match status" value="1"/>
</dbReference>
<evidence type="ECO:0000259" key="13">
    <source>
        <dbReference type="Pfam" id="PF00593"/>
    </source>
</evidence>
<sequence>MFKTNALSAAALAYLATIALPTLAQEQPAQQLERVSVTGSAIKRTNVEGPAPVEILTRKQIEKTGATSINELLRSIPSIDIFDQGELASNSPSGSGTANIKMRGLSSSEVLVLVNGRRAPVSALYDSSGAGAAFDINTLPIGAIERIEILKDGGSAIYGADAVAGVVNFITKTDYQGIEATASYGQSSRNDGKEKRVGLAAGFGDLTKDRFNILFGLDYLKRDPILRKDRELSSSVDFRRYGGLDARSSFAPTGNVIDPNTGSFVGVTYADCPADSLNGTRCRYDFNKSLLTAYNGADRLSAMTVANFQVTNDVKAFAEVIYSTSKDHFDAHPVPDYFIVPITNANQKPYEILDANGNGTNTVYIAGRFMQGGPRMTNRKSDFLNVATGLEGSVGNYDWKVNLSRGESKVNNHDFNYYDAAKWADATTSGKLNPTVTTNDEAYVQSLKVDPQRTGKSVLSTLNAQLSGDVMPLPAGMLRFAVGLSVNRETLSDQPDKIIQEGNVVGGIAQSAVEASRTFKAVYGELSIPVLKNVEAQAAVRYDKYPNASATSPKLGVKWSVLPTLALRASYSGSFRAPVLKQLYGGQEQGATTVTDPASCTKLGVALDSNGECQVAAFQVNGSNANLQPEKGKSWNVGAVFEAGSTFNASVDWWRINKTNDISTPTIASAIQQGLFTKNGARFDIFTNLQNFAEHQVEGVDIDARLRFPGTRLGNVSVRNLTTYYVTNKSRSGASDPWADYNGTYVYPRFRNNLILSTDIGPWSYNVSWKTVGGFWDTDNAYPIAAGTRRVGGYETADVLVQYDGFKSWELGLGIQNLMDRMPPLSLTNANSNTYTQMGFAELYTNRGRFFYVSAKYTFR</sequence>
<feature type="domain" description="TonB-dependent receptor plug" evidence="14">
    <location>
        <begin position="48"/>
        <end position="166"/>
    </location>
</feature>
<comment type="similarity">
    <text evidence="2 10 11">Belongs to the TonB-dependent receptor family.</text>
</comment>
<comment type="caution">
    <text evidence="15">The sequence shown here is derived from an EMBL/GenBank/DDBJ whole genome shotgun (WGS) entry which is preliminary data.</text>
</comment>
<dbReference type="SUPFAM" id="SSF56935">
    <property type="entry name" value="Porins"/>
    <property type="match status" value="1"/>
</dbReference>
<evidence type="ECO:0000256" key="3">
    <source>
        <dbReference type="ARBA" id="ARBA00022448"/>
    </source>
</evidence>
<evidence type="ECO:0000256" key="7">
    <source>
        <dbReference type="ARBA" id="ARBA00023136"/>
    </source>
</evidence>
<keyword evidence="3 10" id="KW-0813">Transport</keyword>
<keyword evidence="8 15" id="KW-0675">Receptor</keyword>
<evidence type="ECO:0000256" key="6">
    <source>
        <dbReference type="ARBA" id="ARBA00023077"/>
    </source>
</evidence>
<evidence type="ECO:0000256" key="2">
    <source>
        <dbReference type="ARBA" id="ARBA00009810"/>
    </source>
</evidence>
<dbReference type="PANTHER" id="PTHR47234:SF2">
    <property type="entry name" value="TONB-DEPENDENT RECEPTOR"/>
    <property type="match status" value="1"/>
</dbReference>
<evidence type="ECO:0000256" key="5">
    <source>
        <dbReference type="ARBA" id="ARBA00022692"/>
    </source>
</evidence>
<dbReference type="InterPro" id="IPR012910">
    <property type="entry name" value="Plug_dom"/>
</dbReference>
<evidence type="ECO:0000256" key="12">
    <source>
        <dbReference type="SAM" id="SignalP"/>
    </source>
</evidence>
<dbReference type="PANTHER" id="PTHR47234">
    <property type="match status" value="1"/>
</dbReference>
<dbReference type="RefSeq" id="WP_394405894.1">
    <property type="nucleotide sequence ID" value="NZ_JBIGIC010000001.1"/>
</dbReference>
<keyword evidence="4 10" id="KW-1134">Transmembrane beta strand</keyword>
<accession>A0ABW7H669</accession>
<dbReference type="Pfam" id="PF07715">
    <property type="entry name" value="Plug"/>
    <property type="match status" value="1"/>
</dbReference>
<keyword evidence="9 10" id="KW-0998">Cell outer membrane</keyword>
<evidence type="ECO:0000256" key="11">
    <source>
        <dbReference type="RuleBase" id="RU003357"/>
    </source>
</evidence>
<dbReference type="PROSITE" id="PS52016">
    <property type="entry name" value="TONB_DEPENDENT_REC_3"/>
    <property type="match status" value="1"/>
</dbReference>
<evidence type="ECO:0000313" key="15">
    <source>
        <dbReference type="EMBL" id="MFG6485337.1"/>
    </source>
</evidence>
<keyword evidence="5 10" id="KW-0812">Transmembrane</keyword>
<dbReference type="CDD" id="cd01347">
    <property type="entry name" value="ligand_gated_channel"/>
    <property type="match status" value="1"/>
</dbReference>
<dbReference type="Gene3D" id="2.170.130.10">
    <property type="entry name" value="TonB-dependent receptor, plug domain"/>
    <property type="match status" value="1"/>
</dbReference>
<keyword evidence="6 11" id="KW-0798">TonB box</keyword>
<feature type="signal peptide" evidence="12">
    <location>
        <begin position="1"/>
        <end position="24"/>
    </location>
</feature>
<feature type="chain" id="PRO_5045812870" evidence="12">
    <location>
        <begin position="25"/>
        <end position="860"/>
    </location>
</feature>
<keyword evidence="16" id="KW-1185">Reference proteome</keyword>